<reference evidence="4" key="1">
    <citation type="submission" date="2018-01" db="EMBL/GenBank/DDBJ databases">
        <authorList>
            <person name="Kerou L M."/>
        </authorList>
    </citation>
    <scope>NUCLEOTIDE SEQUENCE [LARGE SCALE GENOMIC DNA]</scope>
    <source>
        <strain evidence="4">SCU2</strain>
    </source>
</reference>
<organism evidence="3 4">
    <name type="scientific">Candidatus Nitrosocaldus cavascurensis</name>
    <dbReference type="NCBI Taxonomy" id="2058097"/>
    <lineage>
        <taxon>Archaea</taxon>
        <taxon>Nitrososphaerota</taxon>
        <taxon>Nitrososphaeria</taxon>
        <taxon>Candidatus Nitrosocaldales</taxon>
        <taxon>Candidatus Nitrosocaldaceae</taxon>
        <taxon>Candidatus Nitrosocaldus</taxon>
    </lineage>
</organism>
<protein>
    <recommendedName>
        <fullName evidence="2">DDH domain-containing protein</fullName>
    </recommendedName>
</protein>
<evidence type="ECO:0000313" key="4">
    <source>
        <dbReference type="Proteomes" id="UP000236248"/>
    </source>
</evidence>
<proteinExistence type="predicted"/>
<feature type="compositionally biased region" description="Low complexity" evidence="1">
    <location>
        <begin position="80"/>
        <end position="106"/>
    </location>
</feature>
<feature type="region of interest" description="Disordered" evidence="1">
    <location>
        <begin position="69"/>
        <end position="106"/>
    </location>
</feature>
<dbReference type="AlphaFoldDB" id="A0A2K5APL3"/>
<dbReference type="Proteomes" id="UP000236248">
    <property type="component" value="Chromosome NCAV"/>
</dbReference>
<dbReference type="InterPro" id="IPR051319">
    <property type="entry name" value="Oligoribo/pAp-PDE_c-di-AMP_PDE"/>
</dbReference>
<dbReference type="RefSeq" id="WP_103287611.1">
    <property type="nucleotide sequence ID" value="NZ_LT981265.1"/>
</dbReference>
<keyword evidence="4" id="KW-1185">Reference proteome</keyword>
<evidence type="ECO:0000259" key="2">
    <source>
        <dbReference type="Pfam" id="PF01368"/>
    </source>
</evidence>
<name>A0A2K5APL3_9ARCH</name>
<accession>A0A2K5APL3</accession>
<dbReference type="GeneID" id="41594453"/>
<dbReference type="Pfam" id="PF01368">
    <property type="entry name" value="DHH"/>
    <property type="match status" value="1"/>
</dbReference>
<dbReference type="PANTHER" id="PTHR47618:SF1">
    <property type="entry name" value="BIFUNCTIONAL OLIGORIBONUCLEASE AND PAP PHOSPHATASE NRNA"/>
    <property type="match status" value="1"/>
</dbReference>
<evidence type="ECO:0000256" key="1">
    <source>
        <dbReference type="SAM" id="MobiDB-lite"/>
    </source>
</evidence>
<dbReference type="PANTHER" id="PTHR47618">
    <property type="entry name" value="BIFUNCTIONAL OLIGORIBONUCLEASE AND PAP PHOSPHATASE NRNA"/>
    <property type="match status" value="1"/>
</dbReference>
<feature type="compositionally biased region" description="Basic and acidic residues" evidence="1">
    <location>
        <begin position="69"/>
        <end position="79"/>
    </location>
</feature>
<dbReference type="InterPro" id="IPR001667">
    <property type="entry name" value="DDH_dom"/>
</dbReference>
<feature type="domain" description="DDH" evidence="2">
    <location>
        <begin position="9"/>
        <end position="209"/>
    </location>
</feature>
<dbReference type="EMBL" id="LT981265">
    <property type="protein sequence ID" value="SPC33549.1"/>
    <property type="molecule type" value="Genomic_DNA"/>
</dbReference>
<dbReference type="KEGG" id="ncv:NCAV_0355"/>
<dbReference type="InterPro" id="IPR038763">
    <property type="entry name" value="DHH_sf"/>
</dbReference>
<dbReference type="Gene3D" id="3.90.1640.10">
    <property type="entry name" value="inorganic pyrophosphatase (n-terminal core)"/>
    <property type="match status" value="1"/>
</dbReference>
<dbReference type="SUPFAM" id="SSF64182">
    <property type="entry name" value="DHH phosphoesterases"/>
    <property type="match status" value="1"/>
</dbReference>
<evidence type="ECO:0000313" key="3">
    <source>
        <dbReference type="EMBL" id="SPC33549.1"/>
    </source>
</evidence>
<sequence length="385" mass="41749">MMMRRIRHLCIITHRLADVDAYCSAYALSSLFKKYARDITVVFPAGLNAIASKVMQHLPLDVRTVIVDEGKDGDNDNDGKGSNNGSSGGINSNNNKDGNNNKGVNNSLTRDVASVVGMLEHYDENDLILIVDTNNPVMLAGVSEGVARSKARKVLIDHHPIAVEASVLGIDEMRVDVDASSTCEMVYRLFKELRRRLSRDVAMALLLGVLTDTQNLTIAKCSTVPMLADICRFTSLEECRSILAVERDYSERIARLKAAQRCRLYRVKVGNTADSNSNPSIIIIAVSKVGSHHASAAKALVDLGADLSIVVSREGSIAKASLRSTQSFYTRTKLHLGTDILARISSAGGGHSTAASIALEMDEDGLIRSILQVIKERLGRLDALC</sequence>
<gene>
    <name evidence="3" type="ORF">NCAV_0355</name>
</gene>